<dbReference type="InterPro" id="IPR055866">
    <property type="entry name" value="DUF7443"/>
</dbReference>
<evidence type="ECO:0000313" key="3">
    <source>
        <dbReference type="EMBL" id="AEY69571.1"/>
    </source>
</evidence>
<evidence type="ECO:0000259" key="2">
    <source>
        <dbReference type="Pfam" id="PF24227"/>
    </source>
</evidence>
<dbReference type="Pfam" id="PF24227">
    <property type="entry name" value="DUF7443"/>
    <property type="match status" value="1"/>
</dbReference>
<feature type="domain" description="DUF7443" evidence="2">
    <location>
        <begin position="1"/>
        <end position="50"/>
    </location>
</feature>
<dbReference type="EMBL" id="JN564907">
    <property type="protein sequence ID" value="AEY69571.1"/>
    <property type="molecule type" value="Genomic_DNA"/>
</dbReference>
<name>I6NSS7_9CAUD</name>
<dbReference type="OrthoDB" id="24918at10239"/>
<dbReference type="RefSeq" id="YP_006561145.1">
    <property type="nucleotide sequence ID" value="NC_018283.1"/>
</dbReference>
<proteinExistence type="predicted"/>
<accession>I6NSS7</accession>
<gene>
    <name evidence="3" type="ORF">AH2_00061</name>
</gene>
<dbReference type="Proteomes" id="UP000009012">
    <property type="component" value="Segment"/>
</dbReference>
<evidence type="ECO:0000256" key="1">
    <source>
        <dbReference type="SAM" id="MobiDB-lite"/>
    </source>
</evidence>
<feature type="region of interest" description="Disordered" evidence="1">
    <location>
        <begin position="48"/>
        <end position="82"/>
    </location>
</feature>
<dbReference type="KEGG" id="vg:13405241"/>
<feature type="compositionally biased region" description="Low complexity" evidence="1">
    <location>
        <begin position="58"/>
        <end position="76"/>
    </location>
</feature>
<sequence>MAKKLIKETVVLYRDGKRITPTIGKTFDLTDDEIKSINSVRPQAISDVEKVEEDPQSAAHDAAGKQAAAKGAAGKKTGAEGL</sequence>
<dbReference type="GeneID" id="13405241"/>
<keyword evidence="4" id="KW-1185">Reference proteome</keyword>
<protein>
    <recommendedName>
        <fullName evidence="2">DUF7443 domain-containing protein</fullName>
    </recommendedName>
</protein>
<evidence type="ECO:0000313" key="4">
    <source>
        <dbReference type="Proteomes" id="UP000009012"/>
    </source>
</evidence>
<reference evidence="3 4" key="1">
    <citation type="journal article" date="2012" name="BMC Genomics">
        <title>Comparative analysis of two phenotypically-similar but genomically-distinct Burkholderia cenocepacia-specific bacteriophages.</title>
        <authorList>
            <person name="Lynch K.H."/>
            <person name="Stothard P."/>
            <person name="Dennis J.J."/>
        </authorList>
    </citation>
    <scope>NUCLEOTIDE SEQUENCE [LARGE SCALE GENOMIC DNA]</scope>
</reference>
<organism evidence="3 4">
    <name type="scientific">Burkholderia phage vB_BceS_AH2</name>
    <dbReference type="NCBI Taxonomy" id="1133022"/>
    <lineage>
        <taxon>Viruses</taxon>
        <taxon>Duplodnaviria</taxon>
        <taxon>Heunggongvirae</taxon>
        <taxon>Uroviricota</taxon>
        <taxon>Caudoviricetes</taxon>
        <taxon>Casjensviridae</taxon>
        <taxon>Ahduovirus</taxon>
        <taxon>Ahduovirus AH2</taxon>
        <taxon>Burkholderia virus AH2</taxon>
    </lineage>
</organism>